<evidence type="ECO:0000256" key="2">
    <source>
        <dbReference type="ARBA" id="ARBA00007280"/>
    </source>
</evidence>
<dbReference type="EMBL" id="CAUEEQ010020048">
    <property type="protein sequence ID" value="CAJ0942464.1"/>
    <property type="molecule type" value="Genomic_DNA"/>
</dbReference>
<evidence type="ECO:0000256" key="17">
    <source>
        <dbReference type="SAM" id="Phobius"/>
    </source>
</evidence>
<keyword evidence="12 17" id="KW-0472">Membrane</keyword>
<keyword evidence="9" id="KW-0391">Immunity</keyword>
<evidence type="ECO:0000256" key="7">
    <source>
        <dbReference type="ARBA" id="ARBA00022729"/>
    </source>
</evidence>
<keyword evidence="6 17" id="KW-0812">Transmembrane</keyword>
<evidence type="ECO:0000256" key="4">
    <source>
        <dbReference type="ARBA" id="ARBA00022475"/>
    </source>
</evidence>
<dbReference type="Proteomes" id="UP001176940">
    <property type="component" value="Unassembled WGS sequence"/>
</dbReference>
<keyword evidence="10 17" id="KW-1133">Transmembrane helix</keyword>
<keyword evidence="19" id="KW-1185">Reference proteome</keyword>
<evidence type="ECO:0000256" key="15">
    <source>
        <dbReference type="ARBA" id="ARBA00045360"/>
    </source>
</evidence>
<evidence type="ECO:0000256" key="3">
    <source>
        <dbReference type="ARBA" id="ARBA00020448"/>
    </source>
</evidence>
<feature type="transmembrane region" description="Helical" evidence="17">
    <location>
        <begin position="35"/>
        <end position="53"/>
    </location>
</feature>
<comment type="function">
    <text evidence="15">Part of the TCR-CD3 complex present on T-lymphocyte cell surface that plays an essential role in adaptive immune response. When antigen presenting cells (APCs) activate T-cell receptor (TCR), TCR-mediated signals are transmitted across the cell membrane by the CD3 chains CD3D, CD3E, CD3G and CD3Z. All CD3 chains contain immunoreceptor tyrosine-based activation motifs (ITAMs) in their cytoplasmic domain. Upon TCR engagement, these motifs become phosphorylated by Src family protein tyrosine kinases LCK and FYN, resulting in the activation of downstream signaling pathways. CD3Z ITAMs phosphorylation creates multiple docking sites for the protein kinase ZAP70 leading to ZAP70 phosphorylation and its conversion into a catalytically active enzyme. Plays an important role in intrathymic T-cell differentiation. Additionally, participates in the activity-dependent synapse formation of retinal ganglion cells (RGCs) in both the retina and dorsal lateral geniculate nucleus (dLGN).</text>
</comment>
<evidence type="ECO:0000256" key="10">
    <source>
        <dbReference type="ARBA" id="ARBA00022989"/>
    </source>
</evidence>
<evidence type="ECO:0000256" key="13">
    <source>
        <dbReference type="ARBA" id="ARBA00023170"/>
    </source>
</evidence>
<reference evidence="18" key="1">
    <citation type="submission" date="2023-07" db="EMBL/GenBank/DDBJ databases">
        <authorList>
            <person name="Stuckert A."/>
        </authorList>
    </citation>
    <scope>NUCLEOTIDE SEQUENCE</scope>
</reference>
<gene>
    <name evidence="18" type="ORF">RIMI_LOCUS9606281</name>
</gene>
<name>A0ABN9LIC8_9NEOB</name>
<evidence type="ECO:0000256" key="12">
    <source>
        <dbReference type="ARBA" id="ARBA00023136"/>
    </source>
</evidence>
<keyword evidence="7" id="KW-0732">Signal</keyword>
<comment type="subcellular location">
    <subcellularLocation>
        <location evidence="1">Cell membrane</location>
        <topology evidence="1">Single-pass type I membrane protein</topology>
    </subcellularLocation>
</comment>
<dbReference type="InterPro" id="IPR021663">
    <property type="entry name" value="CD3_zeta/IgE_Fc_rcpt_gamma"/>
</dbReference>
<protein>
    <recommendedName>
        <fullName evidence="3">T-cell surface glycoprotein CD3 zeta chain</fullName>
    </recommendedName>
    <alternativeName>
        <fullName evidence="14">T-cell receptor T3 zeta chain</fullName>
    </alternativeName>
</protein>
<dbReference type="SMART" id="SM00077">
    <property type="entry name" value="ITAM"/>
    <property type="match status" value="3"/>
</dbReference>
<evidence type="ECO:0000256" key="1">
    <source>
        <dbReference type="ARBA" id="ARBA00004251"/>
    </source>
</evidence>
<dbReference type="InterPro" id="IPR024128">
    <property type="entry name" value="T-cell_CD3_zeta"/>
</dbReference>
<evidence type="ECO:0000313" key="18">
    <source>
        <dbReference type="EMBL" id="CAJ0942464.1"/>
    </source>
</evidence>
<comment type="similarity">
    <text evidence="2">Belongs to the CD3Z/FCER1G family.</text>
</comment>
<evidence type="ECO:0000256" key="16">
    <source>
        <dbReference type="SAM" id="MobiDB-lite"/>
    </source>
</evidence>
<keyword evidence="13" id="KW-0675">Receptor</keyword>
<dbReference type="InterPro" id="IPR003110">
    <property type="entry name" value="Phos_immunorcpt_sig_ITAM"/>
</dbReference>
<dbReference type="PANTHER" id="PTHR10035:SF2">
    <property type="entry name" value="T-CELL SURFACE GLYCOPROTEIN CD3 ZETA CHAIN"/>
    <property type="match status" value="1"/>
</dbReference>
<dbReference type="Pfam" id="PF11628">
    <property type="entry name" value="TCR_zetazeta"/>
    <property type="match status" value="1"/>
</dbReference>
<keyword evidence="8" id="KW-0677">Repeat</keyword>
<accession>A0ABN9LIC8</accession>
<evidence type="ECO:0000256" key="9">
    <source>
        <dbReference type="ARBA" id="ARBA00022859"/>
    </source>
</evidence>
<evidence type="ECO:0000313" key="19">
    <source>
        <dbReference type="Proteomes" id="UP001176940"/>
    </source>
</evidence>
<organism evidence="18 19">
    <name type="scientific">Ranitomeya imitator</name>
    <name type="common">mimic poison frog</name>
    <dbReference type="NCBI Taxonomy" id="111125"/>
    <lineage>
        <taxon>Eukaryota</taxon>
        <taxon>Metazoa</taxon>
        <taxon>Chordata</taxon>
        <taxon>Craniata</taxon>
        <taxon>Vertebrata</taxon>
        <taxon>Euteleostomi</taxon>
        <taxon>Amphibia</taxon>
        <taxon>Batrachia</taxon>
        <taxon>Anura</taxon>
        <taxon>Neobatrachia</taxon>
        <taxon>Hyloidea</taxon>
        <taxon>Dendrobatidae</taxon>
        <taxon>Dendrobatinae</taxon>
        <taxon>Ranitomeya</taxon>
    </lineage>
</organism>
<comment type="caution">
    <text evidence="18">The sequence shown here is derived from an EMBL/GenBank/DDBJ whole genome shotgun (WGS) entry which is preliminary data.</text>
</comment>
<keyword evidence="11" id="KW-1064">Adaptive immunity</keyword>
<keyword evidence="4" id="KW-1003">Cell membrane</keyword>
<proteinExistence type="inferred from homology"/>
<evidence type="ECO:0000256" key="11">
    <source>
        <dbReference type="ARBA" id="ARBA00023130"/>
    </source>
</evidence>
<dbReference type="PANTHER" id="PTHR10035">
    <property type="entry name" value="T-CELL SURFACE GLYCOPROTEIN CD3 ZETA CHAIN"/>
    <property type="match status" value="1"/>
</dbReference>
<keyword evidence="5" id="KW-0597">Phosphoprotein</keyword>
<evidence type="ECO:0000256" key="8">
    <source>
        <dbReference type="ARBA" id="ARBA00022737"/>
    </source>
</evidence>
<feature type="region of interest" description="Disordered" evidence="16">
    <location>
        <begin position="90"/>
        <end position="113"/>
    </location>
</feature>
<evidence type="ECO:0000256" key="14">
    <source>
        <dbReference type="ARBA" id="ARBA00030941"/>
    </source>
</evidence>
<evidence type="ECO:0000256" key="5">
    <source>
        <dbReference type="ARBA" id="ARBA00022553"/>
    </source>
</evidence>
<sequence length="160" mass="18125">MTNTNRTEAGARTLESSVSVENAQFFGLTDPKYCYLLDGVLFFYAIIVTALFFREKLIKRDAVNVDVKSGGDYSELQYRNQAGYDVINTGGDTEKGMNRMKSPDNSVYNDLQRDKMNDPYSDLRVKQHARRKGKGNDVVYQGLSGAQRDTYDALQMQVLH</sequence>
<dbReference type="PROSITE" id="PS51055">
    <property type="entry name" value="ITAM_1"/>
    <property type="match status" value="1"/>
</dbReference>
<evidence type="ECO:0000256" key="6">
    <source>
        <dbReference type="ARBA" id="ARBA00022692"/>
    </source>
</evidence>